<dbReference type="InterPro" id="IPR006582">
    <property type="entry name" value="MD_domain"/>
</dbReference>
<proteinExistence type="predicted"/>
<feature type="disulfide bond" evidence="4">
    <location>
        <begin position="933"/>
        <end position="942"/>
    </location>
</feature>
<keyword evidence="3" id="KW-0732">Signal</keyword>
<dbReference type="Pfam" id="PF24415">
    <property type="entry name" value="Ig_Irg-7"/>
    <property type="match status" value="2"/>
</dbReference>
<evidence type="ECO:0000256" key="2">
    <source>
        <dbReference type="ARBA" id="ARBA00022525"/>
    </source>
</evidence>
<dbReference type="Gene3D" id="2.10.25.10">
    <property type="entry name" value="Laminin"/>
    <property type="match status" value="2"/>
</dbReference>
<dbReference type="Pfam" id="PF23623">
    <property type="entry name" value="GBD_IRG7_N"/>
    <property type="match status" value="1"/>
</dbReference>
<evidence type="ECO:0000256" key="1">
    <source>
        <dbReference type="ARBA" id="ARBA00004613"/>
    </source>
</evidence>
<dbReference type="InterPro" id="IPR000742">
    <property type="entry name" value="EGF"/>
</dbReference>
<sequence length="1817" mass="203088">FIIASLFRSLHSRSTDHFERLSCFIRVINSFQCSPAMRILSAALLAALTCAVYGSFRGEFEPIYNTWNPSEDAILVDDFAHLTQIFHPQEHEEEIVRRKRNVDETARFAAAAPISKECNRPGYTGQYCEFPICESFNPVSDPDQFLRDEGYVIDLTDLGNCTRVHKIIVDETMYDIHIEVQSLENVSPQLTVMDSNGLIGTPDRIVQEPDRYIAVYSVLSPGAYSVQPTATSIDSRCILTTTAQTTLTISGGFQTDERDRSDFPNENAGAHQFNSILLTLHGGRAPASLKTVSVVGPDNYVLRPRVLDKRYGCQYEFYFDSLFCYERGSYALIVDGVDFYGNLFRRVAPFQCVYQPGPTTSSIAPSTPQPNNPTSCANGGVLLESEGKTSCICQDHWTGYDCSKAVCVNSGTLIAGKCFCSVGFEGVHCEQVKCEPHSNHGFGVDRPTLVFVIRARVQQKEILQQVQEAIDEVIANLQFDPKYLSRFHLVLFNDHEVFRSKSYESIQKFDSDLFSYGVNSRDSDGDCNDNVMEALATAFTDASLTQGSTVYVITDAMADDETKYAESILQMNSYWRAAINFIYIQPAPEMECTGDLSDPGFRAFDDIANRFGGLAWNIQDRTKVKYVLYGHMNSILYKSQLMLTVDRDECNKGLGKVIQLEQNTETIVFVSRGRDFHLEMTAPDGTKVKPRMIVQEGIFTVTQWSSPLPGTYMIKTTSDTPSASCNLRAYQSSFHTLSPDPQTETYWAITTDADTDAMMYQPLAGTDNHPVGTTIYAWFNDKFKVFHIEDFGDDVDHSFAFLNMYAVRNGIETEVAILARNRMIKLLQVYASNGLYRGGCAFQFYFPSFRCRPNENLHYEFNLRNDYGFYIQRAGVMTCFNYIPTPAAPTDCRNGGVKYNNETCLCQSHYEGEHCENLICENGGTMVFGSCQCPSGWTGAFCEYPQCPTSGPIPSYGYHADMAFLVEVSEKGIEQINQMMNTLPDIIRDVGSQHTDWIDRLVLIGYNSDGVVGMVDTPMTNPKKFFDTLFEWSNSNPGFETCHVQIWNALDTLLNDRKDGDKKRVLPDRSIVNIITATMPYKKDDVAPLITSTSEELLERKAITNVFVYKNWNAAAVGDIQCGGKESDFDCLNQIARRGDGVMYFLGNGDLARAIRMIPTLFSSSIVYKFHSDDCSTAAQRVVYFPVDAYTQTITAVVSGEGATVSLMKKEGYYYTTFPDDGRVSILEDPRNVVIEFRNPCENDWAPISQSCAYYDYALSKTFQEASDLCESMGGFMVDDLNGDKTYWIGSVLNNKRGWLGLIFLNGQWMWQQDNGNYMPVPPNTAQWTGRETPDGTTGTCAYFYMNIWYPSTCDENYSVICQKHMFNRNNQPSNLDDDDISPGKYYFLVQTSSGAANKGCDVEVRVQSDLNVEYGFVDDLRKDKPHPIANVDSNNNLIVSTVSLGKAQTQSSVLQYVQLRSDDSSSTLLEAATNSLRAGCSFNYFSQPLNCGLTDGKDFSVVMIGEDDTGNTFQRYSTSLCSKWYVCQNGGVYSNGQCLCADYFTGESETNARGRCVRTEVASHPMELALAHSDSLDQLASSCDAYSGATFSNEGKAIVLVIELSENTADAIDKMSTYIGPTIQLMNERHNEWIEKFMVQTFTLDGTDGELRSFNSAYEMETYIIQLVDKARPLPGACQMPIWKALDNLFDSPLAQYLPGSEVLIIAAGVPMDADLAAIHATMEKFDIQTPVVDYLHIETTTCPIDDWSKDLRDFANFLSSTSGVVFRTSHSLIGMAFSALLPSRCAPQRLSYSDPLNCKNNDIFVQVSCSFPSDN</sequence>
<evidence type="ECO:0000313" key="5">
    <source>
        <dbReference type="EnsemblMetazoa" id="PPA40555.1"/>
    </source>
</evidence>
<comment type="subcellular location">
    <subcellularLocation>
        <location evidence="1">Secreted</location>
    </subcellularLocation>
</comment>
<dbReference type="EnsemblMetazoa" id="PPA40555.1">
    <property type="protein sequence ID" value="PPA40555.1"/>
    <property type="gene ID" value="WBGene00278924"/>
</dbReference>
<dbReference type="InterPro" id="IPR016186">
    <property type="entry name" value="C-type_lectin-like/link_sf"/>
</dbReference>
<reference evidence="6" key="1">
    <citation type="journal article" date="2008" name="Nat. Genet.">
        <title>The Pristionchus pacificus genome provides a unique perspective on nematode lifestyle and parasitism.</title>
        <authorList>
            <person name="Dieterich C."/>
            <person name="Clifton S.W."/>
            <person name="Schuster L.N."/>
            <person name="Chinwalla A."/>
            <person name="Delehaunty K."/>
            <person name="Dinkelacker I."/>
            <person name="Fulton L."/>
            <person name="Fulton R."/>
            <person name="Godfrey J."/>
            <person name="Minx P."/>
            <person name="Mitreva M."/>
            <person name="Roeseler W."/>
            <person name="Tian H."/>
            <person name="Witte H."/>
            <person name="Yang S.P."/>
            <person name="Wilson R.K."/>
            <person name="Sommer R.J."/>
        </authorList>
    </citation>
    <scope>NUCLEOTIDE SEQUENCE [LARGE SCALE GENOMIC DNA]</scope>
    <source>
        <strain evidence="6">PS312</strain>
    </source>
</reference>
<dbReference type="SMART" id="SM00034">
    <property type="entry name" value="CLECT"/>
    <property type="match status" value="1"/>
</dbReference>
<dbReference type="SMART" id="SM00604">
    <property type="entry name" value="MD"/>
    <property type="match status" value="2"/>
</dbReference>
<dbReference type="PROSITE" id="PS50026">
    <property type="entry name" value="EGF_3"/>
    <property type="match status" value="2"/>
</dbReference>
<dbReference type="InterPro" id="IPR057086">
    <property type="entry name" value="GBD_Irg-7_N"/>
</dbReference>
<keyword evidence="6" id="KW-1185">Reference proteome</keyword>
<comment type="caution">
    <text evidence="4">Lacks conserved residue(s) required for the propagation of feature annotation.</text>
</comment>
<dbReference type="InterPro" id="IPR057085">
    <property type="entry name" value="Ig_Irg-7"/>
</dbReference>
<keyword evidence="4" id="KW-0245">EGF-like domain</keyword>
<organism evidence="5 6">
    <name type="scientific">Pristionchus pacificus</name>
    <name type="common">Parasitic nematode worm</name>
    <dbReference type="NCBI Taxonomy" id="54126"/>
    <lineage>
        <taxon>Eukaryota</taxon>
        <taxon>Metazoa</taxon>
        <taxon>Ecdysozoa</taxon>
        <taxon>Nematoda</taxon>
        <taxon>Chromadorea</taxon>
        <taxon>Rhabditida</taxon>
        <taxon>Rhabditina</taxon>
        <taxon>Diplogasteromorpha</taxon>
        <taxon>Diplogasteroidea</taxon>
        <taxon>Neodiplogasteridae</taxon>
        <taxon>Pristionchus</taxon>
    </lineage>
</organism>
<dbReference type="Pfam" id="PF00059">
    <property type="entry name" value="Lectin_C"/>
    <property type="match status" value="1"/>
</dbReference>
<dbReference type="SMART" id="SM00181">
    <property type="entry name" value="EGF"/>
    <property type="match status" value="3"/>
</dbReference>
<dbReference type="PROSITE" id="PS00022">
    <property type="entry name" value="EGF_1"/>
    <property type="match status" value="2"/>
</dbReference>
<gene>
    <name evidence="5" type="primary">WBGene00278924</name>
</gene>
<dbReference type="Proteomes" id="UP000005239">
    <property type="component" value="Unassembled WGS sequence"/>
</dbReference>
<dbReference type="CDD" id="cd00037">
    <property type="entry name" value="CLECT"/>
    <property type="match status" value="1"/>
</dbReference>
<name>A0A2A6C3S2_PRIPA</name>
<dbReference type="SUPFAM" id="SSF56436">
    <property type="entry name" value="C-type lectin-like"/>
    <property type="match status" value="1"/>
</dbReference>
<feature type="disulfide bond" evidence="4">
    <location>
        <begin position="420"/>
        <end position="429"/>
    </location>
</feature>
<dbReference type="PROSITE" id="PS01186">
    <property type="entry name" value="EGF_2"/>
    <property type="match status" value="2"/>
</dbReference>
<dbReference type="PROSITE" id="PS50041">
    <property type="entry name" value="C_TYPE_LECTIN_2"/>
    <property type="match status" value="1"/>
</dbReference>
<accession>A0A2A6C3S2</accession>
<accession>A0A8R1UTN5</accession>
<keyword evidence="2" id="KW-0964">Secreted</keyword>
<dbReference type="InterPro" id="IPR016187">
    <property type="entry name" value="CTDL_fold"/>
</dbReference>
<evidence type="ECO:0000256" key="4">
    <source>
        <dbReference type="PROSITE-ProRule" id="PRU00076"/>
    </source>
</evidence>
<evidence type="ECO:0000256" key="3">
    <source>
        <dbReference type="ARBA" id="ARBA00022729"/>
    </source>
</evidence>
<reference evidence="5" key="2">
    <citation type="submission" date="2022-06" db="UniProtKB">
        <authorList>
            <consortium name="EnsemblMetazoa"/>
        </authorList>
    </citation>
    <scope>IDENTIFICATION</scope>
    <source>
        <strain evidence="5">PS312</strain>
    </source>
</reference>
<evidence type="ECO:0000313" key="6">
    <source>
        <dbReference type="Proteomes" id="UP000005239"/>
    </source>
</evidence>
<dbReference type="PANTHER" id="PTHR47324:SF1">
    <property type="entry name" value="EGF-LIKE DOMAIN-CONTAINING PROTEIN-RELATED"/>
    <property type="match status" value="1"/>
</dbReference>
<dbReference type="PANTHER" id="PTHR47324">
    <property type="entry name" value="PROTEIN IRG-7-RELATED"/>
    <property type="match status" value="1"/>
</dbReference>
<dbReference type="InterPro" id="IPR001304">
    <property type="entry name" value="C-type_lectin-like"/>
</dbReference>
<dbReference type="Gene3D" id="3.10.100.10">
    <property type="entry name" value="Mannose-Binding Protein A, subunit A"/>
    <property type="match status" value="1"/>
</dbReference>
<dbReference type="InterPro" id="IPR056861">
    <property type="entry name" value="HMCN1-like_VWA"/>
</dbReference>
<dbReference type="Pfam" id="PF25106">
    <property type="entry name" value="VWA_4"/>
    <property type="match status" value="1"/>
</dbReference>
<dbReference type="InterPro" id="IPR053295">
    <property type="entry name" value="Innate_immunity_reg"/>
</dbReference>
<protein>
    <submittedName>
        <fullName evidence="5">C-type lectin</fullName>
    </submittedName>
</protein>
<keyword evidence="4" id="KW-1015">Disulfide bond</keyword>